<sequence length="718" mass="81080">MDLDAKPLRLYNALSYVWAVAENDEPTRTITVEAANTSFSLRIHRPLEQALLHLVADNATHLPLFVDQICINQKDQEEKAHQVNLMRDIYACCSRTIVWLGPATRFSDLWFDYGHEVASEGVLSGLIGPRLASFPHVFDAVMDSSLLVNEQEREDRDAILDRIQLHGDKFPVKGYTDVLDRAWFNRLWTIQEACLAPELVMVCGNRSLCFDCFRAACLFYSLYSTHWVSHLVEAQTWEEIRRRDAVYGKTKGFARIFQERQAIHRTAKRQGLYDIIIKYNVNNEDAKIGASFAEDRIFALLGLAAEDDHQRQRIRVRYKNTDEEVVRIYTETAAILLETSVDLLLFNQCPKTTPGLPSWVPDWAMDLKVPVGYAELKEPLFAAGGSGEASHFQVNEMSRQMTIRGVLIDTIVAVGERTHRADPTNVINQADLGWAKRVFDEASEFIHAAVTQRNDNDASDSSSFLDNDAQIRLRLQICDSGLSFQHFVNQLGIPAGPERLESLYDNVAQLGQRILDSEALIVSYSSISRIYQTVGIRPWYFTPPSEMDTVRTCAVNPALAAKITHEALLDFASDMVDLCTAWARVRWASCRIMLRRRFGKQPAQRDLPSHLGRVGLDPNVFMGQDVQTFRENIMKNAGRRLYRTASGYVGMGPGQMKPGDAVVVFHGGTMPHVLRVMNNTDLTEECTIWKYVGEAFCAGIMNGEALAESRTERSFVLV</sequence>
<dbReference type="STRING" id="1081109.A0A162IQF0"/>
<proteinExistence type="predicted"/>
<evidence type="ECO:0000313" key="3">
    <source>
        <dbReference type="Proteomes" id="UP000078544"/>
    </source>
</evidence>
<dbReference type="PANTHER" id="PTHR24148:SF64">
    <property type="entry name" value="HETEROKARYON INCOMPATIBILITY DOMAIN-CONTAINING PROTEIN"/>
    <property type="match status" value="1"/>
</dbReference>
<protein>
    <submittedName>
        <fullName evidence="2">Heterokaryon incompatibility protein</fullName>
    </submittedName>
</protein>
<gene>
    <name evidence="2" type="ORF">AAL_04032</name>
</gene>
<dbReference type="AlphaFoldDB" id="A0A162IQF0"/>
<comment type="caution">
    <text evidence="2">The sequence shown here is derived from an EMBL/GenBank/DDBJ whole genome shotgun (WGS) entry which is preliminary data.</text>
</comment>
<dbReference type="OrthoDB" id="4587016at2759"/>
<dbReference type="Pfam" id="PF06985">
    <property type="entry name" value="HET"/>
    <property type="match status" value="1"/>
</dbReference>
<organism evidence="2 3">
    <name type="scientific">Moelleriella libera RCEF 2490</name>
    <dbReference type="NCBI Taxonomy" id="1081109"/>
    <lineage>
        <taxon>Eukaryota</taxon>
        <taxon>Fungi</taxon>
        <taxon>Dikarya</taxon>
        <taxon>Ascomycota</taxon>
        <taxon>Pezizomycotina</taxon>
        <taxon>Sordariomycetes</taxon>
        <taxon>Hypocreomycetidae</taxon>
        <taxon>Hypocreales</taxon>
        <taxon>Clavicipitaceae</taxon>
        <taxon>Moelleriella</taxon>
    </lineage>
</organism>
<reference evidence="2 3" key="1">
    <citation type="journal article" date="2016" name="Genome Biol. Evol.">
        <title>Divergent and convergent evolution of fungal pathogenicity.</title>
        <authorList>
            <person name="Shang Y."/>
            <person name="Xiao G."/>
            <person name="Zheng P."/>
            <person name="Cen K."/>
            <person name="Zhan S."/>
            <person name="Wang C."/>
        </authorList>
    </citation>
    <scope>NUCLEOTIDE SEQUENCE [LARGE SCALE GENOMIC DNA]</scope>
    <source>
        <strain evidence="2 3">RCEF 2490</strain>
    </source>
</reference>
<evidence type="ECO:0000313" key="2">
    <source>
        <dbReference type="EMBL" id="KZZ96803.1"/>
    </source>
</evidence>
<feature type="domain" description="Heterokaryon incompatibility" evidence="1">
    <location>
        <begin position="11"/>
        <end position="192"/>
    </location>
</feature>
<dbReference type="Proteomes" id="UP000078544">
    <property type="component" value="Unassembled WGS sequence"/>
</dbReference>
<evidence type="ECO:0000259" key="1">
    <source>
        <dbReference type="Pfam" id="PF06985"/>
    </source>
</evidence>
<dbReference type="InterPro" id="IPR052895">
    <property type="entry name" value="HetReg/Transcr_Mod"/>
</dbReference>
<dbReference type="EMBL" id="AZGY01000007">
    <property type="protein sequence ID" value="KZZ96803.1"/>
    <property type="molecule type" value="Genomic_DNA"/>
</dbReference>
<name>A0A162IQF0_9HYPO</name>
<dbReference type="InterPro" id="IPR010730">
    <property type="entry name" value="HET"/>
</dbReference>
<keyword evidence="3" id="KW-1185">Reference proteome</keyword>
<accession>A0A162IQF0</accession>
<dbReference type="PANTHER" id="PTHR24148">
    <property type="entry name" value="ANKYRIN REPEAT DOMAIN-CONTAINING PROTEIN 39 HOMOLOG-RELATED"/>
    <property type="match status" value="1"/>
</dbReference>
<dbReference type="Pfam" id="PF26639">
    <property type="entry name" value="Het-6_barrel"/>
    <property type="match status" value="1"/>
</dbReference>